<keyword evidence="11" id="KW-0489">Methyltransferase</keyword>
<dbReference type="GO" id="GO:0005737">
    <property type="term" value="C:cytoplasm"/>
    <property type="evidence" value="ECO:0007669"/>
    <property type="project" value="UniProtKB-SubCell"/>
</dbReference>
<keyword evidence="7 11" id="KW-0808">Transferase</keyword>
<evidence type="ECO:0000256" key="4">
    <source>
        <dbReference type="ARBA" id="ARBA00011738"/>
    </source>
</evidence>
<dbReference type="InterPro" id="IPR015424">
    <property type="entry name" value="PyrdxlP-dep_Trfase"/>
</dbReference>
<evidence type="ECO:0000313" key="11">
    <source>
        <dbReference type="EMBL" id="KKQ87196.1"/>
    </source>
</evidence>
<comment type="caution">
    <text evidence="11">The sequence shown here is derived from an EMBL/GenBank/DDBJ whole genome shotgun (WGS) entry which is preliminary data.</text>
</comment>
<evidence type="ECO:0000256" key="8">
    <source>
        <dbReference type="ARBA" id="ARBA00022898"/>
    </source>
</evidence>
<feature type="domain" description="Serine hydroxymethyltransferase-like" evidence="10">
    <location>
        <begin position="1"/>
        <end position="360"/>
    </location>
</feature>
<dbReference type="GO" id="GO:0004372">
    <property type="term" value="F:glycine hydroxymethyltransferase activity"/>
    <property type="evidence" value="ECO:0007669"/>
    <property type="project" value="InterPro"/>
</dbReference>
<dbReference type="GO" id="GO:0032259">
    <property type="term" value="P:methylation"/>
    <property type="evidence" value="ECO:0007669"/>
    <property type="project" value="UniProtKB-KW"/>
</dbReference>
<dbReference type="AlphaFoldDB" id="A0A0G0PD50"/>
<dbReference type="SUPFAM" id="SSF53383">
    <property type="entry name" value="PLP-dependent transferases"/>
    <property type="match status" value="1"/>
</dbReference>
<dbReference type="GO" id="GO:0035999">
    <property type="term" value="P:tetrahydrofolate interconversion"/>
    <property type="evidence" value="ECO:0007669"/>
    <property type="project" value="InterPro"/>
</dbReference>
<dbReference type="InterPro" id="IPR015422">
    <property type="entry name" value="PyrdxlP-dep_Trfase_small"/>
</dbReference>
<dbReference type="GO" id="GO:0030170">
    <property type="term" value="F:pyridoxal phosphate binding"/>
    <property type="evidence" value="ECO:0007669"/>
    <property type="project" value="InterPro"/>
</dbReference>
<dbReference type="Gene3D" id="3.90.1150.10">
    <property type="entry name" value="Aspartate Aminotransferase, domain 1"/>
    <property type="match status" value="1"/>
</dbReference>
<feature type="non-terminal residue" evidence="11">
    <location>
        <position position="1"/>
    </location>
</feature>
<dbReference type="PANTHER" id="PTHR11680">
    <property type="entry name" value="SERINE HYDROXYMETHYLTRANSFERASE"/>
    <property type="match status" value="1"/>
</dbReference>
<reference evidence="11 12" key="1">
    <citation type="journal article" date="2015" name="Nature">
        <title>rRNA introns, odd ribosomes, and small enigmatic genomes across a large radiation of phyla.</title>
        <authorList>
            <person name="Brown C.T."/>
            <person name="Hug L.A."/>
            <person name="Thomas B.C."/>
            <person name="Sharon I."/>
            <person name="Castelle C.J."/>
            <person name="Singh A."/>
            <person name="Wilkins M.J."/>
            <person name="Williams K.H."/>
            <person name="Banfield J.F."/>
        </authorList>
    </citation>
    <scope>NUCLEOTIDE SEQUENCE [LARGE SCALE GENOMIC DNA]</scope>
</reference>
<dbReference type="GO" id="GO:0019264">
    <property type="term" value="P:glycine biosynthetic process from serine"/>
    <property type="evidence" value="ECO:0007669"/>
    <property type="project" value="InterPro"/>
</dbReference>
<evidence type="ECO:0000313" key="12">
    <source>
        <dbReference type="Proteomes" id="UP000033934"/>
    </source>
</evidence>
<dbReference type="Pfam" id="PF00464">
    <property type="entry name" value="SHMT"/>
    <property type="match status" value="1"/>
</dbReference>
<dbReference type="CDD" id="cd00378">
    <property type="entry name" value="SHMT"/>
    <property type="match status" value="1"/>
</dbReference>
<dbReference type="InterPro" id="IPR039429">
    <property type="entry name" value="SHMT-like_dom"/>
</dbReference>
<dbReference type="InterPro" id="IPR019798">
    <property type="entry name" value="Ser_HO-MeTrfase_PLP_BS"/>
</dbReference>
<dbReference type="PIRSF" id="PIRSF000412">
    <property type="entry name" value="SHMT"/>
    <property type="match status" value="1"/>
</dbReference>
<keyword evidence="5" id="KW-0963">Cytoplasm</keyword>
<dbReference type="GO" id="GO:0008168">
    <property type="term" value="F:methyltransferase activity"/>
    <property type="evidence" value="ECO:0007669"/>
    <property type="project" value="UniProtKB-KW"/>
</dbReference>
<evidence type="ECO:0000256" key="6">
    <source>
        <dbReference type="ARBA" id="ARBA00022563"/>
    </source>
</evidence>
<proteinExistence type="inferred from homology"/>
<comment type="subunit">
    <text evidence="4">Homodimer.</text>
</comment>
<evidence type="ECO:0000256" key="3">
    <source>
        <dbReference type="ARBA" id="ARBA00006376"/>
    </source>
</evidence>
<dbReference type="InterPro" id="IPR015421">
    <property type="entry name" value="PyrdxlP-dep_Trfase_major"/>
</dbReference>
<evidence type="ECO:0000256" key="2">
    <source>
        <dbReference type="ARBA" id="ARBA00004496"/>
    </source>
</evidence>
<comment type="similarity">
    <text evidence="3">Belongs to the SHMT family.</text>
</comment>
<dbReference type="NCBIfam" id="NF000586">
    <property type="entry name" value="PRK00011.1"/>
    <property type="match status" value="1"/>
</dbReference>
<keyword evidence="6" id="KW-0554">One-carbon metabolism</keyword>
<evidence type="ECO:0000256" key="7">
    <source>
        <dbReference type="ARBA" id="ARBA00022679"/>
    </source>
</evidence>
<gene>
    <name evidence="11" type="ORF">UT11_C0055G0006</name>
</gene>
<accession>A0A0G0PD50</accession>
<dbReference type="Gene3D" id="3.40.640.10">
    <property type="entry name" value="Type I PLP-dependent aspartate aminotransferase-like (Major domain)"/>
    <property type="match status" value="1"/>
</dbReference>
<name>A0A0G0PD50_9BACT</name>
<sequence length="391" mass="42843">QENTLDLIASENICSSDVRAALSSPFVNKYAEGYPGKRYYAGNQVIDELELLCQKRAQELFHTDYHVNVQPYSGSPANLAIYAALLEPGDSILSMDLAQGGHLTHGSPVNWSGKFYDFHFYGVNKETEEIDYVEVDKLAQEIKPKMIVCGTTAYPQQVDFGQFAGIAKRVGALLLADISHVAGLIVGGVHRSPFPHADVVMTTTHKTLRGPRGAIILCKHDYASQIDRAVFPGMQGGPHEHTIAAKAVAFGEANTKEFRHYARQISINARTLADAFIESPLRVVSGGTDTHLVLIDITQTGIGGKLAQDRLEEVGIICNRNLIPYDQKPPQDPSGLRLGTASLTTRGMGEDEMKILANLIIQTLSDKADLNKIKSQVLDLAHRFPIEVKKR</sequence>
<evidence type="ECO:0000256" key="9">
    <source>
        <dbReference type="PIRSR" id="PIRSR000412-50"/>
    </source>
</evidence>
<dbReference type="PANTHER" id="PTHR11680:SF35">
    <property type="entry name" value="SERINE HYDROXYMETHYLTRANSFERASE 1"/>
    <property type="match status" value="1"/>
</dbReference>
<dbReference type="InterPro" id="IPR001085">
    <property type="entry name" value="Ser_HO-MeTrfase"/>
</dbReference>
<dbReference type="FunFam" id="3.40.640.10:FF:000001">
    <property type="entry name" value="Serine hydroxymethyltransferase"/>
    <property type="match status" value="1"/>
</dbReference>
<protein>
    <submittedName>
        <fullName evidence="11">Serine hydroxymethyltransferase</fullName>
    </submittedName>
</protein>
<dbReference type="Proteomes" id="UP000033934">
    <property type="component" value="Unassembled WGS sequence"/>
</dbReference>
<dbReference type="EMBL" id="LBVO01000055">
    <property type="protein sequence ID" value="KKQ87196.1"/>
    <property type="molecule type" value="Genomic_DNA"/>
</dbReference>
<organism evidence="11 12">
    <name type="scientific">Berkelbacteria bacterium GW2011_GWA2_38_9</name>
    <dbReference type="NCBI Taxonomy" id="1618334"/>
    <lineage>
        <taxon>Bacteria</taxon>
        <taxon>Candidatus Berkelbacteria</taxon>
    </lineage>
</organism>
<comment type="subcellular location">
    <subcellularLocation>
        <location evidence="2">Cytoplasm</location>
    </subcellularLocation>
</comment>
<keyword evidence="8 9" id="KW-0663">Pyridoxal phosphate</keyword>
<dbReference type="InterPro" id="IPR049943">
    <property type="entry name" value="Ser_HO-MeTrfase-like"/>
</dbReference>
<evidence type="ECO:0000259" key="10">
    <source>
        <dbReference type="Pfam" id="PF00464"/>
    </source>
</evidence>
<dbReference type="PATRIC" id="fig|1618334.3.peg.710"/>
<dbReference type="HAMAP" id="MF_00051">
    <property type="entry name" value="SHMT"/>
    <property type="match status" value="1"/>
</dbReference>
<comment type="cofactor">
    <cofactor evidence="1 9">
        <name>pyridoxal 5'-phosphate</name>
        <dbReference type="ChEBI" id="CHEBI:597326"/>
    </cofactor>
</comment>
<evidence type="ECO:0000256" key="1">
    <source>
        <dbReference type="ARBA" id="ARBA00001933"/>
    </source>
</evidence>
<evidence type="ECO:0000256" key="5">
    <source>
        <dbReference type="ARBA" id="ARBA00022490"/>
    </source>
</evidence>
<dbReference type="PROSITE" id="PS00096">
    <property type="entry name" value="SHMT"/>
    <property type="match status" value="1"/>
</dbReference>
<feature type="modified residue" description="N6-(pyridoxal phosphate)lysine" evidence="9">
    <location>
        <position position="206"/>
    </location>
</feature>